<organism evidence="7 8">
    <name type="scientific">Mucilaginibacter pankratovii</name>
    <dbReference type="NCBI Taxonomy" id="2772110"/>
    <lineage>
        <taxon>Bacteria</taxon>
        <taxon>Pseudomonadati</taxon>
        <taxon>Bacteroidota</taxon>
        <taxon>Sphingobacteriia</taxon>
        <taxon>Sphingobacteriales</taxon>
        <taxon>Sphingobacteriaceae</taxon>
        <taxon>Mucilaginibacter</taxon>
    </lineage>
</organism>
<dbReference type="PANTHER" id="PTHR43133">
    <property type="entry name" value="RNA POLYMERASE ECF-TYPE SIGMA FACTO"/>
    <property type="match status" value="1"/>
</dbReference>
<dbReference type="SUPFAM" id="SSF88659">
    <property type="entry name" value="Sigma3 and sigma4 domains of RNA polymerase sigma factors"/>
    <property type="match status" value="1"/>
</dbReference>
<comment type="caution">
    <text evidence="7">The sequence shown here is derived from an EMBL/GenBank/DDBJ whole genome shotgun (WGS) entry which is preliminary data.</text>
</comment>
<dbReference type="Gene3D" id="1.10.1740.10">
    <property type="match status" value="1"/>
</dbReference>
<reference evidence="7 8" key="1">
    <citation type="submission" date="2020-09" db="EMBL/GenBank/DDBJ databases">
        <title>Novel species of Mucilaginibacter isolated from a glacier on the Tibetan Plateau.</title>
        <authorList>
            <person name="Liu Q."/>
            <person name="Xin Y.-H."/>
        </authorList>
    </citation>
    <scope>NUCLEOTIDE SEQUENCE [LARGE SCALE GENOMIC DNA]</scope>
    <source>
        <strain evidence="7 8">ZT4R22</strain>
    </source>
</reference>
<feature type="domain" description="RNA polymerase sigma-70 region 2" evidence="5">
    <location>
        <begin position="27"/>
        <end position="92"/>
    </location>
</feature>
<dbReference type="Gene3D" id="1.10.10.10">
    <property type="entry name" value="Winged helix-like DNA-binding domain superfamily/Winged helix DNA-binding domain"/>
    <property type="match status" value="1"/>
</dbReference>
<evidence type="ECO:0000256" key="2">
    <source>
        <dbReference type="ARBA" id="ARBA00023015"/>
    </source>
</evidence>
<evidence type="ECO:0000259" key="5">
    <source>
        <dbReference type="Pfam" id="PF04542"/>
    </source>
</evidence>
<dbReference type="InterPro" id="IPR013249">
    <property type="entry name" value="RNA_pol_sigma70_r4_t2"/>
</dbReference>
<evidence type="ECO:0000313" key="8">
    <source>
        <dbReference type="Proteomes" id="UP000606600"/>
    </source>
</evidence>
<dbReference type="NCBIfam" id="TIGR02985">
    <property type="entry name" value="Sig70_bacteroi1"/>
    <property type="match status" value="1"/>
</dbReference>
<dbReference type="EMBL" id="JACWMY010000001">
    <property type="protein sequence ID" value="MBD1362655.1"/>
    <property type="molecule type" value="Genomic_DNA"/>
</dbReference>
<evidence type="ECO:0000256" key="1">
    <source>
        <dbReference type="ARBA" id="ARBA00010641"/>
    </source>
</evidence>
<dbReference type="PANTHER" id="PTHR43133:SF46">
    <property type="entry name" value="RNA POLYMERASE SIGMA-70 FACTOR ECF SUBFAMILY"/>
    <property type="match status" value="1"/>
</dbReference>
<keyword evidence="8" id="KW-1185">Reference proteome</keyword>
<dbReference type="InterPro" id="IPR007627">
    <property type="entry name" value="RNA_pol_sigma70_r2"/>
</dbReference>
<comment type="similarity">
    <text evidence="1">Belongs to the sigma-70 factor family. ECF subfamily.</text>
</comment>
<proteinExistence type="inferred from homology"/>
<dbReference type="SUPFAM" id="SSF88946">
    <property type="entry name" value="Sigma2 domain of RNA polymerase sigma factors"/>
    <property type="match status" value="1"/>
</dbReference>
<dbReference type="InterPro" id="IPR039425">
    <property type="entry name" value="RNA_pol_sigma-70-like"/>
</dbReference>
<name>A0ABR7WK07_9SPHI</name>
<keyword evidence="3" id="KW-0731">Sigma factor</keyword>
<gene>
    <name evidence="7" type="ORF">IDJ77_02430</name>
</gene>
<dbReference type="Pfam" id="PF08281">
    <property type="entry name" value="Sigma70_r4_2"/>
    <property type="match status" value="1"/>
</dbReference>
<feature type="domain" description="RNA polymerase sigma factor 70 region 4 type 2" evidence="6">
    <location>
        <begin position="128"/>
        <end position="178"/>
    </location>
</feature>
<dbReference type="Proteomes" id="UP000606600">
    <property type="component" value="Unassembled WGS sequence"/>
</dbReference>
<dbReference type="InterPro" id="IPR013324">
    <property type="entry name" value="RNA_pol_sigma_r3/r4-like"/>
</dbReference>
<sequence length="190" mass="22588">MNKISASSDEELIAMLKDGVFIAFGELYERYWNPMLAKAFDRLKSQEDAEEVVQELFIKIWRRRERIELQFSFKTYIFAALRYEILDFLAKQLHRKNHLSIDETDHLQFLVQHEGYHSLEMKELQHQMNEMIDNLPEKCQLIFKMSRNDGLSSREIANELNLSHRTVETQISKAIRTLRGALKNMNSLFF</sequence>
<dbReference type="NCBIfam" id="TIGR02937">
    <property type="entry name" value="sigma70-ECF"/>
    <property type="match status" value="1"/>
</dbReference>
<evidence type="ECO:0000313" key="7">
    <source>
        <dbReference type="EMBL" id="MBD1362655.1"/>
    </source>
</evidence>
<keyword evidence="4" id="KW-0804">Transcription</keyword>
<dbReference type="Pfam" id="PF04542">
    <property type="entry name" value="Sigma70_r2"/>
    <property type="match status" value="1"/>
</dbReference>
<dbReference type="InterPro" id="IPR013325">
    <property type="entry name" value="RNA_pol_sigma_r2"/>
</dbReference>
<dbReference type="InterPro" id="IPR036388">
    <property type="entry name" value="WH-like_DNA-bd_sf"/>
</dbReference>
<evidence type="ECO:0000256" key="3">
    <source>
        <dbReference type="ARBA" id="ARBA00023082"/>
    </source>
</evidence>
<protein>
    <submittedName>
        <fullName evidence="7">RNA polymerase sigma-70 factor</fullName>
    </submittedName>
</protein>
<dbReference type="InterPro" id="IPR014327">
    <property type="entry name" value="RNA_pol_sigma70_bacteroid"/>
</dbReference>
<evidence type="ECO:0000259" key="6">
    <source>
        <dbReference type="Pfam" id="PF08281"/>
    </source>
</evidence>
<keyword evidence="2" id="KW-0805">Transcription regulation</keyword>
<evidence type="ECO:0000256" key="4">
    <source>
        <dbReference type="ARBA" id="ARBA00023163"/>
    </source>
</evidence>
<accession>A0ABR7WK07</accession>
<dbReference type="RefSeq" id="WP_191187326.1">
    <property type="nucleotide sequence ID" value="NZ_JACWMY010000001.1"/>
</dbReference>
<dbReference type="InterPro" id="IPR014284">
    <property type="entry name" value="RNA_pol_sigma-70_dom"/>
</dbReference>